<proteinExistence type="predicted"/>
<reference evidence="1 2" key="1">
    <citation type="journal article" date="2012" name="Mol. Biol. Evol.">
        <title>Genome reduction and co-evolution between the primary and secondary bacterial symbionts of psyllids.</title>
        <authorList>
            <person name="Sloan D.B."/>
            <person name="Moran N.A."/>
        </authorList>
    </citation>
    <scope>NUCLEOTIDE SEQUENCE [LARGE SCALE GENOMIC DNA]</scope>
    <source>
        <strain evidence="1">Hcub_S</strain>
    </source>
</reference>
<dbReference type="HOGENOM" id="CLU_3157669_0_0_6"/>
<evidence type="ECO:0000313" key="1">
    <source>
        <dbReference type="EMBL" id="AFP85659.1"/>
    </source>
</evidence>
<organism evidence="1 2">
    <name type="scientific">secondary endosymbiont of Heteropsylla cubana</name>
    <dbReference type="NCBI Taxonomy" id="134287"/>
    <lineage>
        <taxon>Bacteria</taxon>
        <taxon>Pseudomonadati</taxon>
        <taxon>Pseudomonadota</taxon>
        <taxon>Gammaproteobacteria</taxon>
        <taxon>Enterobacterales</taxon>
        <taxon>Enterobacteriaceae</taxon>
        <taxon>aphid secondary symbionts</taxon>
    </lineage>
</organism>
<evidence type="ECO:0000313" key="2">
    <source>
        <dbReference type="Proteomes" id="UP000003937"/>
    </source>
</evidence>
<sequence length="48" mass="5701">MVIVEKHSVSSLDLEELMSRVLNENIFARDYQLDEGEIIMQMYNRIVK</sequence>
<dbReference type="AlphaFoldDB" id="J3Z5P0"/>
<dbReference type="KEGG" id="sehc:A35E_00362"/>
<accession>J3Z5P0</accession>
<dbReference type="EMBL" id="CP003547">
    <property type="protein sequence ID" value="AFP85659.1"/>
    <property type="molecule type" value="Genomic_DNA"/>
</dbReference>
<gene>
    <name evidence="1" type="ORF">A35E_00362</name>
</gene>
<name>J3Z5P0_9ENTR</name>
<keyword evidence="2" id="KW-1185">Reference proteome</keyword>
<protein>
    <submittedName>
        <fullName evidence="1">Uncharacterized protein</fullName>
    </submittedName>
</protein>
<dbReference type="Proteomes" id="UP000003937">
    <property type="component" value="Chromosome"/>
</dbReference>